<dbReference type="EMBL" id="QDKM01000007">
    <property type="protein sequence ID" value="PVH28025.1"/>
    <property type="molecule type" value="Genomic_DNA"/>
</dbReference>
<dbReference type="OrthoDB" id="9790554at2"/>
<dbReference type="RefSeq" id="WP_116559293.1">
    <property type="nucleotide sequence ID" value="NZ_QDKM01000007.1"/>
</dbReference>
<evidence type="ECO:0000256" key="1">
    <source>
        <dbReference type="ARBA" id="ARBA00007198"/>
    </source>
</evidence>
<evidence type="ECO:0000256" key="4">
    <source>
        <dbReference type="ARBA" id="ARBA00038969"/>
    </source>
</evidence>
<evidence type="ECO:0000256" key="3">
    <source>
        <dbReference type="ARBA" id="ARBA00023002"/>
    </source>
</evidence>
<keyword evidence="9" id="KW-1185">Reference proteome</keyword>
<dbReference type="NCBIfam" id="TIGR00014">
    <property type="entry name" value="arsC"/>
    <property type="match status" value="1"/>
</dbReference>
<evidence type="ECO:0000256" key="6">
    <source>
        <dbReference type="PROSITE-ProRule" id="PRU01282"/>
    </source>
</evidence>
<gene>
    <name evidence="8" type="primary">arsC</name>
    <name evidence="8" type="ORF">DDE20_14815</name>
</gene>
<evidence type="ECO:0000313" key="8">
    <source>
        <dbReference type="EMBL" id="PVH28025.1"/>
    </source>
</evidence>
<evidence type="ECO:0000256" key="7">
    <source>
        <dbReference type="RuleBase" id="RU362029"/>
    </source>
</evidence>
<dbReference type="PANTHER" id="PTHR30041:SF5">
    <property type="entry name" value="ARSENATE REDUCTASE-RELATED"/>
    <property type="match status" value="1"/>
</dbReference>
<keyword evidence="2" id="KW-0059">Arsenical resistance</keyword>
<dbReference type="Proteomes" id="UP000245911">
    <property type="component" value="Unassembled WGS sequence"/>
</dbReference>
<dbReference type="PANTHER" id="PTHR30041">
    <property type="entry name" value="ARSENATE REDUCTASE"/>
    <property type="match status" value="1"/>
</dbReference>
<reference evidence="8 9" key="1">
    <citation type="submission" date="2018-04" db="EMBL/GenBank/DDBJ databases">
        <title>Pararhodobacter oceanense sp. nov., isolated from marine intertidal sediment.</title>
        <authorList>
            <person name="Wang X.-L."/>
            <person name="Du Z.-J."/>
        </authorList>
    </citation>
    <scope>NUCLEOTIDE SEQUENCE [LARGE SCALE GENOMIC DNA]</scope>
    <source>
        <strain evidence="8 9">AM505</strain>
    </source>
</reference>
<keyword evidence="3 7" id="KW-0560">Oxidoreductase</keyword>
<dbReference type="SUPFAM" id="SSF52833">
    <property type="entry name" value="Thioredoxin-like"/>
    <property type="match status" value="1"/>
</dbReference>
<comment type="catalytic activity">
    <reaction evidence="7">
        <text>[glutaredoxin]-dithiol + arsenate + glutathione + H(+) = glutathionyl-S-S-[glutaredoxin] + arsenite + H2O</text>
        <dbReference type="Rhea" id="RHEA:22016"/>
        <dbReference type="Rhea" id="RHEA-COMP:10729"/>
        <dbReference type="Rhea" id="RHEA-COMP:17668"/>
        <dbReference type="ChEBI" id="CHEBI:15377"/>
        <dbReference type="ChEBI" id="CHEBI:15378"/>
        <dbReference type="ChEBI" id="CHEBI:29242"/>
        <dbReference type="ChEBI" id="CHEBI:29950"/>
        <dbReference type="ChEBI" id="CHEBI:48597"/>
        <dbReference type="ChEBI" id="CHEBI:57925"/>
        <dbReference type="ChEBI" id="CHEBI:146199"/>
        <dbReference type="EC" id="1.20.4.1"/>
    </reaction>
</comment>
<dbReference type="InterPro" id="IPR036249">
    <property type="entry name" value="Thioredoxin-like_sf"/>
</dbReference>
<evidence type="ECO:0000256" key="5">
    <source>
        <dbReference type="ARBA" id="ARBA00039879"/>
    </source>
</evidence>
<dbReference type="Gene3D" id="3.40.30.10">
    <property type="entry name" value="Glutaredoxin"/>
    <property type="match status" value="1"/>
</dbReference>
<dbReference type="InterPro" id="IPR006660">
    <property type="entry name" value="Arsenate_reductase-like"/>
</dbReference>
<dbReference type="InterPro" id="IPR006659">
    <property type="entry name" value="Arsenate_reductase"/>
</dbReference>
<proteinExistence type="inferred from homology"/>
<dbReference type="AlphaFoldDB" id="A0A2T8HRI0"/>
<dbReference type="EC" id="1.20.4.1" evidence="4 7"/>
<dbReference type="GO" id="GO:0008794">
    <property type="term" value="F:arsenate reductase (glutaredoxin) activity"/>
    <property type="evidence" value="ECO:0007669"/>
    <property type="project" value="UniProtKB-UniRule"/>
</dbReference>
<dbReference type="PROSITE" id="PS51353">
    <property type="entry name" value="ARSC"/>
    <property type="match status" value="1"/>
</dbReference>
<dbReference type="CDD" id="cd03034">
    <property type="entry name" value="ArsC_ArsC"/>
    <property type="match status" value="1"/>
</dbReference>
<comment type="similarity">
    <text evidence="1 6 7">Belongs to the ArsC family.</text>
</comment>
<comment type="caution">
    <text evidence="8">The sequence shown here is derived from an EMBL/GenBank/DDBJ whole genome shotgun (WGS) entry which is preliminary data.</text>
</comment>
<evidence type="ECO:0000313" key="9">
    <source>
        <dbReference type="Proteomes" id="UP000245911"/>
    </source>
</evidence>
<evidence type="ECO:0000256" key="2">
    <source>
        <dbReference type="ARBA" id="ARBA00022849"/>
    </source>
</evidence>
<sequence length="140" mass="15103">MSIVIHHNPACGTSRNVLAIIEASGAKPEVIDYLATGWTRPQLLALFAATGLTPRTALRTTKSPAEELGLLDPSVDDETLLAAMLEHPVLVNRPIVCTPKGVRLCRPSETVFDLLDHLPKGPLSKEDGTPLIDEKGHRLV</sequence>
<dbReference type="GO" id="GO:0046685">
    <property type="term" value="P:response to arsenic-containing substance"/>
    <property type="evidence" value="ECO:0007669"/>
    <property type="project" value="UniProtKB-KW"/>
</dbReference>
<name>A0A2T8HRI0_9RHOB</name>
<dbReference type="Pfam" id="PF03960">
    <property type="entry name" value="ArsC"/>
    <property type="match status" value="1"/>
</dbReference>
<protein>
    <recommendedName>
        <fullName evidence="5 7">Arsenate reductase</fullName>
        <ecNumber evidence="4 7">1.20.4.1</ecNumber>
    </recommendedName>
</protein>
<organism evidence="8 9">
    <name type="scientific">Pararhodobacter oceanensis</name>
    <dbReference type="NCBI Taxonomy" id="2172121"/>
    <lineage>
        <taxon>Bacteria</taxon>
        <taxon>Pseudomonadati</taxon>
        <taxon>Pseudomonadota</taxon>
        <taxon>Alphaproteobacteria</taxon>
        <taxon>Rhodobacterales</taxon>
        <taxon>Paracoccaceae</taxon>
        <taxon>Pararhodobacter</taxon>
    </lineage>
</organism>
<accession>A0A2T8HRI0</accession>